<organism evidence="1 2">
    <name type="scientific">Paramecium tetraurelia</name>
    <dbReference type="NCBI Taxonomy" id="5888"/>
    <lineage>
        <taxon>Eukaryota</taxon>
        <taxon>Sar</taxon>
        <taxon>Alveolata</taxon>
        <taxon>Ciliophora</taxon>
        <taxon>Intramacronucleata</taxon>
        <taxon>Oligohymenophorea</taxon>
        <taxon>Peniculida</taxon>
        <taxon>Parameciidae</taxon>
        <taxon>Paramecium</taxon>
    </lineage>
</organism>
<name>A0E6P4_PARTE</name>
<gene>
    <name evidence="1" type="ORF">GSPATT00003826001</name>
</gene>
<dbReference type="KEGG" id="ptm:GSPATT00003826001"/>
<dbReference type="AlphaFoldDB" id="A0E6P4"/>
<evidence type="ECO:0000313" key="1">
    <source>
        <dbReference type="EMBL" id="CAK90961.1"/>
    </source>
</evidence>
<protein>
    <submittedName>
        <fullName evidence="1">Uncharacterized protein</fullName>
    </submittedName>
</protein>
<dbReference type="GeneID" id="5044143"/>
<accession>A0E6P4</accession>
<dbReference type="RefSeq" id="XP_001458358.1">
    <property type="nucleotide sequence ID" value="XM_001458321.1"/>
</dbReference>
<proteinExistence type="predicted"/>
<sequence length="262" mass="30672">MQAYLRRVGIINSIEDQITLAILTKFAFIRTYAQCSQCGYAWIQQLPWACGLKQQNQNRRFSLYITRASMKNQFRDASAIYVAILQEMSNKNPYWQHVASAEHECISIQDKGSYIIILGNNADCKPLLNQTQIIGVFGSQQNIKNQQPIQWIAFNNKEKQLPQKAHKIHFFFLCHYIIIQLQIQDFLLHIALLIQTPPSQYSLINQTIVTVQTDVQQQYKSILRRINSTNCVYVKLPENLLFKIILGILELFYKHHFFREFI</sequence>
<evidence type="ECO:0000313" key="2">
    <source>
        <dbReference type="Proteomes" id="UP000000600"/>
    </source>
</evidence>
<dbReference type="InParanoid" id="A0E6P4"/>
<reference evidence="1 2" key="1">
    <citation type="journal article" date="2006" name="Nature">
        <title>Global trends of whole-genome duplications revealed by the ciliate Paramecium tetraurelia.</title>
        <authorList>
            <consortium name="Genoscope"/>
            <person name="Aury J.-M."/>
            <person name="Jaillon O."/>
            <person name="Duret L."/>
            <person name="Noel B."/>
            <person name="Jubin C."/>
            <person name="Porcel B.M."/>
            <person name="Segurens B."/>
            <person name="Daubin V."/>
            <person name="Anthouard V."/>
            <person name="Aiach N."/>
            <person name="Arnaiz O."/>
            <person name="Billaut A."/>
            <person name="Beisson J."/>
            <person name="Blanc I."/>
            <person name="Bouhouche K."/>
            <person name="Camara F."/>
            <person name="Duharcourt S."/>
            <person name="Guigo R."/>
            <person name="Gogendeau D."/>
            <person name="Katinka M."/>
            <person name="Keller A.-M."/>
            <person name="Kissmehl R."/>
            <person name="Klotz C."/>
            <person name="Koll F."/>
            <person name="Le Moue A."/>
            <person name="Lepere C."/>
            <person name="Malinsky S."/>
            <person name="Nowacki M."/>
            <person name="Nowak J.K."/>
            <person name="Plattner H."/>
            <person name="Poulain J."/>
            <person name="Ruiz F."/>
            <person name="Serrano V."/>
            <person name="Zagulski M."/>
            <person name="Dessen P."/>
            <person name="Betermier M."/>
            <person name="Weissenbach J."/>
            <person name="Scarpelli C."/>
            <person name="Schachter V."/>
            <person name="Sperling L."/>
            <person name="Meyer E."/>
            <person name="Cohen J."/>
            <person name="Wincker P."/>
        </authorList>
    </citation>
    <scope>NUCLEOTIDE SEQUENCE [LARGE SCALE GENOMIC DNA]</scope>
    <source>
        <strain evidence="1 2">Stock d4-2</strain>
    </source>
</reference>
<keyword evidence="2" id="KW-1185">Reference proteome</keyword>
<dbReference type="HOGENOM" id="CLU_1063403_0_0_1"/>
<dbReference type="EMBL" id="CT868660">
    <property type="protein sequence ID" value="CAK90961.1"/>
    <property type="molecule type" value="Genomic_DNA"/>
</dbReference>
<dbReference type="Proteomes" id="UP000000600">
    <property type="component" value="Unassembled WGS sequence"/>
</dbReference>